<keyword evidence="2" id="KW-1185">Reference proteome</keyword>
<comment type="caution">
    <text evidence="1">The sequence shown here is derived from an EMBL/GenBank/DDBJ whole genome shotgun (WGS) entry which is preliminary data.</text>
</comment>
<evidence type="ECO:0000313" key="2">
    <source>
        <dbReference type="Proteomes" id="UP001143856"/>
    </source>
</evidence>
<organism evidence="1 2">
    <name type="scientific">Xylaria curta</name>
    <dbReference type="NCBI Taxonomy" id="42375"/>
    <lineage>
        <taxon>Eukaryota</taxon>
        <taxon>Fungi</taxon>
        <taxon>Dikarya</taxon>
        <taxon>Ascomycota</taxon>
        <taxon>Pezizomycotina</taxon>
        <taxon>Sordariomycetes</taxon>
        <taxon>Xylariomycetidae</taxon>
        <taxon>Xylariales</taxon>
        <taxon>Xylariaceae</taxon>
        <taxon>Xylaria</taxon>
    </lineage>
</organism>
<accession>A0ACC1PMQ4</accession>
<dbReference type="Proteomes" id="UP001143856">
    <property type="component" value="Unassembled WGS sequence"/>
</dbReference>
<evidence type="ECO:0000313" key="1">
    <source>
        <dbReference type="EMBL" id="KAJ2994664.1"/>
    </source>
</evidence>
<proteinExistence type="predicted"/>
<sequence>MRLLTTLTALLPLVSGEAASSKPKISSKKLQAEITTKGLWSHLEALDKIAAANGGNRAFGLPGYAASVDYVYEKISKIKGAKAWKQDFPSLFNYVQSIELKFNDESVYVYGLTYSPSTPDEGITSELVLGPEGALGCDAANYAGLDVKGKVVLVQRFQCPSGGTLAGRVRPAAASGAVAVIVYNNLRLRPAGFINQADGVALKQRLQAGEKIETYFQQDQIIEERITQNVFLESKDGDPDNVIVLGAHLDSVQAGPGINDDGSGSALLLELSKAVLKYKTKTKVRFAWWGAEENGLIGSKYYCSNLPTHEINKILAYLNFDMVSRGYFGVGDVDGSTHGSKAPVGSEVIEKIYIDYYTSKGLQVTPAILTNGSDYASFWGILNKPIGFINTGTAPAQDPCYHQACDTINNPNPETITINARAAANAIAILSTDGPRIIPKTTINATIANTWRANAFGAETAALGDLGALGELHLGCGHEI</sequence>
<dbReference type="EMBL" id="JAPDGR010000162">
    <property type="protein sequence ID" value="KAJ2994664.1"/>
    <property type="molecule type" value="Genomic_DNA"/>
</dbReference>
<protein>
    <submittedName>
        <fullName evidence="1">Uncharacterized protein</fullName>
    </submittedName>
</protein>
<name>A0ACC1PMQ4_9PEZI</name>
<gene>
    <name evidence="1" type="ORF">NUW58_g1496</name>
</gene>
<reference evidence="1" key="1">
    <citation type="submission" date="2022-10" db="EMBL/GenBank/DDBJ databases">
        <title>Genome Sequence of Xylaria curta.</title>
        <authorList>
            <person name="Buettner E."/>
        </authorList>
    </citation>
    <scope>NUCLEOTIDE SEQUENCE</scope>
    <source>
        <strain evidence="1">Babe10</strain>
    </source>
</reference>